<keyword evidence="9" id="KW-1185">Reference proteome</keyword>
<feature type="transmembrane region" description="Helical" evidence="7">
    <location>
        <begin position="297"/>
        <end position="316"/>
    </location>
</feature>
<reference evidence="8" key="1">
    <citation type="submission" date="2022-06" db="EMBL/GenBank/DDBJ databases">
        <title>Genomic Encyclopedia of Archaeal and Bacterial Type Strains, Phase II (KMG-II): from individual species to whole genera.</title>
        <authorList>
            <person name="Goeker M."/>
        </authorList>
    </citation>
    <scope>NUCLEOTIDE SEQUENCE</scope>
    <source>
        <strain evidence="8">DSM 43935</strain>
    </source>
</reference>
<comment type="caution">
    <text evidence="8">The sequence shown here is derived from an EMBL/GenBank/DDBJ whole genome shotgun (WGS) entry which is preliminary data.</text>
</comment>
<feature type="transmembrane region" description="Helical" evidence="7">
    <location>
        <begin position="242"/>
        <end position="261"/>
    </location>
</feature>
<sequence>MTEKPPAPVLGQDAPATDPAVPADAPGPATPRAGGARRAWDVRLLGLLGVLVLLCAVGYATRPDAFLTEGNISTILRLAAAIGVVSVGMTFVVLTAGIDLSVGSVVALASVWMTTVATQSYGPVVMVLCALLVGLGAGLVNGVLISYGRVVPFITTLAMLASARGLAERISGRRTQVVESPEFGAFFRGSLLGVPVLVWLFALVFAVGWVLLNRTTFGRRTLAVGGNAEAARLAGINVRRHIALVYALCGLCCGIAAIMVVARTNSGASTNGLSYELDAIAAVVIGGTALAGGRGTLLGTLVGVLIFTVLGNVFTLNNLDTDIQNIAKGLVIVVAVLLQHRTLRGRRAAATT</sequence>
<proteinExistence type="predicted"/>
<dbReference type="InterPro" id="IPR001851">
    <property type="entry name" value="ABC_transp_permease"/>
</dbReference>
<feature type="compositionally biased region" description="Low complexity" evidence="6">
    <location>
        <begin position="13"/>
        <end position="34"/>
    </location>
</feature>
<dbReference type="EMBL" id="JAMTCK010000013">
    <property type="protein sequence ID" value="MCP2168277.1"/>
    <property type="molecule type" value="Genomic_DNA"/>
</dbReference>
<protein>
    <submittedName>
        <fullName evidence="8">Ribose transport system permease protein</fullName>
    </submittedName>
</protein>
<dbReference type="Proteomes" id="UP001206128">
    <property type="component" value="Unassembled WGS sequence"/>
</dbReference>
<name>A0AAE3KIR7_9PSEU</name>
<dbReference type="PANTHER" id="PTHR32196:SF72">
    <property type="entry name" value="RIBOSE IMPORT PERMEASE PROTEIN RBSC"/>
    <property type="match status" value="1"/>
</dbReference>
<keyword evidence="2" id="KW-1003">Cell membrane</keyword>
<evidence type="ECO:0000256" key="5">
    <source>
        <dbReference type="ARBA" id="ARBA00023136"/>
    </source>
</evidence>
<evidence type="ECO:0000313" key="8">
    <source>
        <dbReference type="EMBL" id="MCP2168277.1"/>
    </source>
</evidence>
<dbReference type="Pfam" id="PF02653">
    <property type="entry name" value="BPD_transp_2"/>
    <property type="match status" value="1"/>
</dbReference>
<keyword evidence="5 7" id="KW-0472">Membrane</keyword>
<dbReference type="PANTHER" id="PTHR32196">
    <property type="entry name" value="ABC TRANSPORTER PERMEASE PROTEIN YPHD-RELATED-RELATED"/>
    <property type="match status" value="1"/>
</dbReference>
<organism evidence="8 9">
    <name type="scientific">Goodfellowiella coeruleoviolacea</name>
    <dbReference type="NCBI Taxonomy" id="334858"/>
    <lineage>
        <taxon>Bacteria</taxon>
        <taxon>Bacillati</taxon>
        <taxon>Actinomycetota</taxon>
        <taxon>Actinomycetes</taxon>
        <taxon>Pseudonocardiales</taxon>
        <taxon>Pseudonocardiaceae</taxon>
        <taxon>Goodfellowiella</taxon>
    </lineage>
</organism>
<keyword evidence="4 7" id="KW-1133">Transmembrane helix</keyword>
<dbReference type="CDD" id="cd06579">
    <property type="entry name" value="TM_PBP1_transp_AraH_like"/>
    <property type="match status" value="1"/>
</dbReference>
<evidence type="ECO:0000256" key="1">
    <source>
        <dbReference type="ARBA" id="ARBA00004651"/>
    </source>
</evidence>
<feature type="region of interest" description="Disordered" evidence="6">
    <location>
        <begin position="1"/>
        <end position="34"/>
    </location>
</feature>
<keyword evidence="3 7" id="KW-0812">Transmembrane</keyword>
<evidence type="ECO:0000256" key="6">
    <source>
        <dbReference type="SAM" id="MobiDB-lite"/>
    </source>
</evidence>
<gene>
    <name evidence="8" type="ORF">LX83_005155</name>
</gene>
<evidence type="ECO:0000256" key="7">
    <source>
        <dbReference type="SAM" id="Phobius"/>
    </source>
</evidence>
<comment type="subcellular location">
    <subcellularLocation>
        <location evidence="1">Cell membrane</location>
        <topology evidence="1">Multi-pass membrane protein</topology>
    </subcellularLocation>
</comment>
<evidence type="ECO:0000256" key="3">
    <source>
        <dbReference type="ARBA" id="ARBA00022692"/>
    </source>
</evidence>
<dbReference type="GO" id="GO:0022857">
    <property type="term" value="F:transmembrane transporter activity"/>
    <property type="evidence" value="ECO:0007669"/>
    <property type="project" value="InterPro"/>
</dbReference>
<evidence type="ECO:0000256" key="2">
    <source>
        <dbReference type="ARBA" id="ARBA00022475"/>
    </source>
</evidence>
<feature type="transmembrane region" description="Helical" evidence="7">
    <location>
        <begin position="72"/>
        <end position="93"/>
    </location>
</feature>
<dbReference type="GO" id="GO:0005886">
    <property type="term" value="C:plasma membrane"/>
    <property type="evidence" value="ECO:0007669"/>
    <property type="project" value="UniProtKB-SubCell"/>
</dbReference>
<evidence type="ECO:0000313" key="9">
    <source>
        <dbReference type="Proteomes" id="UP001206128"/>
    </source>
</evidence>
<feature type="transmembrane region" description="Helical" evidence="7">
    <location>
        <begin position="124"/>
        <end position="143"/>
    </location>
</feature>
<dbReference type="AlphaFoldDB" id="A0AAE3KIR7"/>
<feature type="transmembrane region" description="Helical" evidence="7">
    <location>
        <begin position="187"/>
        <end position="212"/>
    </location>
</feature>
<evidence type="ECO:0000256" key="4">
    <source>
        <dbReference type="ARBA" id="ARBA00022989"/>
    </source>
</evidence>
<feature type="transmembrane region" description="Helical" evidence="7">
    <location>
        <begin position="150"/>
        <end position="167"/>
    </location>
</feature>
<accession>A0AAE3KIR7</accession>
<feature type="transmembrane region" description="Helical" evidence="7">
    <location>
        <begin position="42"/>
        <end position="60"/>
    </location>
</feature>